<evidence type="ECO:0000313" key="4">
    <source>
        <dbReference type="Proteomes" id="UP000578531"/>
    </source>
</evidence>
<dbReference type="Proteomes" id="UP000578531">
    <property type="component" value="Unassembled WGS sequence"/>
</dbReference>
<sequence>MPGIPGRSKGCTTCRRRKVLCDQEVPSCARCTKGGRTCEGYERYPVFLNRTARGPEKRHRLDEAKYVTFPSSEQAVVSINDWGLFPGALANSEDDRMLFQLSATPAFESQIVALFFQRYLPADDCVQVGYAKSDWLQQAIGLQDPGEALHLSLKAISMTTIGRLCKDDRLAFQGANFYGSALQQLRKALQSEVTVWHDETLAASFVLALYELFGTESALASMQAWDRHMSGLEELISMRGPQPSHFPFGQEMLEDIRSSMMLSCLEHRRTSVLADGRWLVGPWDETSNSTHSRLFDKGFALARLLQEFDNANLASVGTSISTLSHCLQLALDMHTDLEKWYEEFLTSSPSPSYWPTPPSTFTIAQRQVADSGPGGLPLLCYPNLMVASNTVTLWALKLVLSSEIATICQIILLTNRKARADSTATDPTASLMLTSMAQRTEAQHSEEQRMTLASDIARSLPYCLNRTTGLLGPRRAFFALRTAMATIRRSPGPEMEWGRAAIARMETKSTLLERCSSIHTSLGLADMRDS</sequence>
<keyword evidence="1" id="KW-0539">Nucleus</keyword>
<evidence type="ECO:0000259" key="2">
    <source>
        <dbReference type="PROSITE" id="PS50048"/>
    </source>
</evidence>
<dbReference type="PANTHER" id="PTHR38111">
    <property type="entry name" value="ZN(2)-C6 FUNGAL-TYPE DOMAIN-CONTAINING PROTEIN-RELATED"/>
    <property type="match status" value="1"/>
</dbReference>
<dbReference type="GO" id="GO:0000981">
    <property type="term" value="F:DNA-binding transcription factor activity, RNA polymerase II-specific"/>
    <property type="evidence" value="ECO:0007669"/>
    <property type="project" value="InterPro"/>
</dbReference>
<dbReference type="Pfam" id="PF00172">
    <property type="entry name" value="Zn_clus"/>
    <property type="match status" value="1"/>
</dbReference>
<dbReference type="AlphaFoldDB" id="A0A8H6CSD8"/>
<dbReference type="SUPFAM" id="SSF57701">
    <property type="entry name" value="Zn2/Cys6 DNA-binding domain"/>
    <property type="match status" value="1"/>
</dbReference>
<organism evidence="3 4">
    <name type="scientific">Letharia columbiana</name>
    <dbReference type="NCBI Taxonomy" id="112416"/>
    <lineage>
        <taxon>Eukaryota</taxon>
        <taxon>Fungi</taxon>
        <taxon>Dikarya</taxon>
        <taxon>Ascomycota</taxon>
        <taxon>Pezizomycotina</taxon>
        <taxon>Lecanoromycetes</taxon>
        <taxon>OSLEUM clade</taxon>
        <taxon>Lecanoromycetidae</taxon>
        <taxon>Lecanorales</taxon>
        <taxon>Lecanorineae</taxon>
        <taxon>Parmeliaceae</taxon>
        <taxon>Letharia</taxon>
    </lineage>
</organism>
<evidence type="ECO:0000256" key="1">
    <source>
        <dbReference type="ARBA" id="ARBA00023242"/>
    </source>
</evidence>
<name>A0A8H6CSD8_9LECA</name>
<dbReference type="PROSITE" id="PS00463">
    <property type="entry name" value="ZN2_CY6_FUNGAL_1"/>
    <property type="match status" value="1"/>
</dbReference>
<dbReference type="CDD" id="cd00067">
    <property type="entry name" value="GAL4"/>
    <property type="match status" value="1"/>
</dbReference>
<dbReference type="InterPro" id="IPR001138">
    <property type="entry name" value="Zn2Cys6_DnaBD"/>
</dbReference>
<dbReference type="Gene3D" id="4.10.240.10">
    <property type="entry name" value="Zn(2)-C6 fungal-type DNA-binding domain"/>
    <property type="match status" value="1"/>
</dbReference>
<dbReference type="GeneID" id="59293253"/>
<dbReference type="EMBL" id="JACCJC010000074">
    <property type="protein sequence ID" value="KAF6228764.1"/>
    <property type="molecule type" value="Genomic_DNA"/>
</dbReference>
<protein>
    <recommendedName>
        <fullName evidence="2">Zn(2)-C6 fungal-type domain-containing protein</fullName>
    </recommendedName>
</protein>
<dbReference type="Pfam" id="PF11951">
    <property type="entry name" value="Fungal_trans_2"/>
    <property type="match status" value="1"/>
</dbReference>
<dbReference type="InterPro" id="IPR021858">
    <property type="entry name" value="Fun_TF"/>
</dbReference>
<accession>A0A8H6CSD8</accession>
<evidence type="ECO:0000313" key="3">
    <source>
        <dbReference type="EMBL" id="KAF6228764.1"/>
    </source>
</evidence>
<dbReference type="InterPro" id="IPR036864">
    <property type="entry name" value="Zn2-C6_fun-type_DNA-bd_sf"/>
</dbReference>
<dbReference type="InterPro" id="IPR053178">
    <property type="entry name" value="Osmoadaptation_assoc"/>
</dbReference>
<comment type="caution">
    <text evidence="3">The sequence shown here is derived from an EMBL/GenBank/DDBJ whole genome shotgun (WGS) entry which is preliminary data.</text>
</comment>
<dbReference type="PROSITE" id="PS50048">
    <property type="entry name" value="ZN2_CY6_FUNGAL_2"/>
    <property type="match status" value="1"/>
</dbReference>
<reference evidence="3 4" key="1">
    <citation type="journal article" date="2020" name="Genomics">
        <title>Complete, high-quality genomes from long-read metagenomic sequencing of two wolf lichen thalli reveals enigmatic genome architecture.</title>
        <authorList>
            <person name="McKenzie S.K."/>
            <person name="Walston R.F."/>
            <person name="Allen J.L."/>
        </authorList>
    </citation>
    <scope>NUCLEOTIDE SEQUENCE [LARGE SCALE GENOMIC DNA]</scope>
    <source>
        <strain evidence="3">WasteWater2</strain>
    </source>
</reference>
<proteinExistence type="predicted"/>
<dbReference type="OrthoDB" id="4491390at2759"/>
<keyword evidence="4" id="KW-1185">Reference proteome</keyword>
<dbReference type="SMART" id="SM00066">
    <property type="entry name" value="GAL4"/>
    <property type="match status" value="1"/>
</dbReference>
<dbReference type="GO" id="GO:0008270">
    <property type="term" value="F:zinc ion binding"/>
    <property type="evidence" value="ECO:0007669"/>
    <property type="project" value="InterPro"/>
</dbReference>
<dbReference type="RefSeq" id="XP_037159579.1">
    <property type="nucleotide sequence ID" value="XM_037313491.1"/>
</dbReference>
<feature type="domain" description="Zn(2)-C6 fungal-type" evidence="2">
    <location>
        <begin position="10"/>
        <end position="38"/>
    </location>
</feature>
<gene>
    <name evidence="3" type="ORF">HO173_011611</name>
</gene>